<dbReference type="RefSeq" id="WP_129212019.1">
    <property type="nucleotide sequence ID" value="NZ_REGR01000003.1"/>
</dbReference>
<accession>A0ABY0FHT0</accession>
<dbReference type="SUPFAM" id="SSF103481">
    <property type="entry name" value="Multidrug resistance efflux transporter EmrE"/>
    <property type="match status" value="2"/>
</dbReference>
<dbReference type="InterPro" id="IPR037185">
    <property type="entry name" value="EmrE-like"/>
</dbReference>
<keyword evidence="9" id="KW-1185">Reference proteome</keyword>
<dbReference type="Pfam" id="PF00892">
    <property type="entry name" value="EamA"/>
    <property type="match status" value="2"/>
</dbReference>
<keyword evidence="5 6" id="KW-0472">Membrane</keyword>
<sequence length="296" mass="30272">MTPFLAGCLQVLLSAAAFGAMAIFAKLAYQSGLNAPQLLFWRFAIAALALAPLILWRRLPWPSWRTTLGLAAMGGAGYAAASLCYFAALNYAAAGTVALLLYLYPALVILLARVLHGEALTRRRLSTLALALTGLAVTVGLDLTGHPLGFVLGVAAALCYAGYIVAGGRLSGASHPLVGAFIVIAAAALSNTAVVATQGFKVPDTPAAWSAVLMLALVSTVAAIVAFLAGLSKIGATRASLLSTVEPLVTLLLAAAVLGEPLTAAQFVGGALILSAVALIARESEPRRALLADLRD</sequence>
<protein>
    <submittedName>
        <fullName evidence="8">DMT family transporter</fullName>
    </submittedName>
</protein>
<feature type="transmembrane region" description="Helical" evidence="6">
    <location>
        <begin position="147"/>
        <end position="165"/>
    </location>
</feature>
<comment type="subcellular location">
    <subcellularLocation>
        <location evidence="1">Membrane</location>
        <topology evidence="1">Multi-pass membrane protein</topology>
    </subcellularLocation>
</comment>
<proteinExistence type="inferred from homology"/>
<keyword evidence="4 6" id="KW-1133">Transmembrane helix</keyword>
<feature type="transmembrane region" description="Helical" evidence="6">
    <location>
        <begin position="124"/>
        <end position="141"/>
    </location>
</feature>
<evidence type="ECO:0000256" key="3">
    <source>
        <dbReference type="ARBA" id="ARBA00022692"/>
    </source>
</evidence>
<comment type="caution">
    <text evidence="8">The sequence shown here is derived from an EMBL/GenBank/DDBJ whole genome shotgun (WGS) entry which is preliminary data.</text>
</comment>
<dbReference type="InterPro" id="IPR000620">
    <property type="entry name" value="EamA_dom"/>
</dbReference>
<dbReference type="EMBL" id="REGR01000003">
    <property type="protein sequence ID" value="RXZ44466.1"/>
    <property type="molecule type" value="Genomic_DNA"/>
</dbReference>
<evidence type="ECO:0000313" key="9">
    <source>
        <dbReference type="Proteomes" id="UP000290682"/>
    </source>
</evidence>
<dbReference type="InterPro" id="IPR050638">
    <property type="entry name" value="AA-Vitamin_Transporters"/>
</dbReference>
<dbReference type="PANTHER" id="PTHR32322">
    <property type="entry name" value="INNER MEMBRANE TRANSPORTER"/>
    <property type="match status" value="1"/>
</dbReference>
<feature type="transmembrane region" description="Helical" evidence="6">
    <location>
        <begin position="68"/>
        <end position="88"/>
    </location>
</feature>
<feature type="transmembrane region" description="Helical" evidence="6">
    <location>
        <begin position="38"/>
        <end position="56"/>
    </location>
</feature>
<feature type="transmembrane region" description="Helical" evidence="6">
    <location>
        <begin position="177"/>
        <end position="196"/>
    </location>
</feature>
<evidence type="ECO:0000256" key="4">
    <source>
        <dbReference type="ARBA" id="ARBA00022989"/>
    </source>
</evidence>
<feature type="transmembrane region" description="Helical" evidence="6">
    <location>
        <begin position="264"/>
        <end position="281"/>
    </location>
</feature>
<dbReference type="Gene3D" id="1.10.3730.20">
    <property type="match status" value="1"/>
</dbReference>
<feature type="transmembrane region" description="Helical" evidence="6">
    <location>
        <begin position="208"/>
        <end position="229"/>
    </location>
</feature>
<feature type="domain" description="EamA" evidence="7">
    <location>
        <begin position="148"/>
        <end position="281"/>
    </location>
</feature>
<reference evidence="8 9" key="1">
    <citation type="submission" date="2018-10" db="EMBL/GenBank/DDBJ databases">
        <title>Draft genome of Fastidiocella sp. strain 375T, a bacterium isolated from a karstic cave dripping water.</title>
        <authorList>
            <person name="Coelho C."/>
            <person name="Verissimo A."/>
            <person name="Tiago I."/>
        </authorList>
    </citation>
    <scope>NUCLEOTIDE SEQUENCE [LARGE SCALE GENOMIC DNA]</scope>
    <source>
        <strain evidence="8 9">CAVE-375</strain>
    </source>
</reference>
<dbReference type="Proteomes" id="UP000290682">
    <property type="component" value="Unassembled WGS sequence"/>
</dbReference>
<comment type="similarity">
    <text evidence="2">Belongs to the EamA transporter family.</text>
</comment>
<evidence type="ECO:0000256" key="6">
    <source>
        <dbReference type="SAM" id="Phobius"/>
    </source>
</evidence>
<gene>
    <name evidence="8" type="ORF">EBB06_05010</name>
</gene>
<organism evidence="8 9">
    <name type="scientific">Crenobacter cavernae</name>
    <dbReference type="NCBI Taxonomy" id="2290923"/>
    <lineage>
        <taxon>Bacteria</taxon>
        <taxon>Pseudomonadati</taxon>
        <taxon>Pseudomonadota</taxon>
        <taxon>Betaproteobacteria</taxon>
        <taxon>Neisseriales</taxon>
        <taxon>Neisseriaceae</taxon>
        <taxon>Crenobacter</taxon>
    </lineage>
</organism>
<feature type="transmembrane region" description="Helical" evidence="6">
    <location>
        <begin position="241"/>
        <end position="258"/>
    </location>
</feature>
<evidence type="ECO:0000256" key="5">
    <source>
        <dbReference type="ARBA" id="ARBA00023136"/>
    </source>
</evidence>
<keyword evidence="3 6" id="KW-0812">Transmembrane</keyword>
<evidence type="ECO:0000256" key="2">
    <source>
        <dbReference type="ARBA" id="ARBA00007362"/>
    </source>
</evidence>
<feature type="domain" description="EamA" evidence="7">
    <location>
        <begin position="6"/>
        <end position="139"/>
    </location>
</feature>
<evidence type="ECO:0000313" key="8">
    <source>
        <dbReference type="EMBL" id="RXZ44466.1"/>
    </source>
</evidence>
<evidence type="ECO:0000259" key="7">
    <source>
        <dbReference type="Pfam" id="PF00892"/>
    </source>
</evidence>
<name>A0ABY0FHT0_9NEIS</name>
<evidence type="ECO:0000256" key="1">
    <source>
        <dbReference type="ARBA" id="ARBA00004141"/>
    </source>
</evidence>
<feature type="transmembrane region" description="Helical" evidence="6">
    <location>
        <begin position="94"/>
        <end position="112"/>
    </location>
</feature>
<dbReference type="PANTHER" id="PTHR32322:SF2">
    <property type="entry name" value="EAMA DOMAIN-CONTAINING PROTEIN"/>
    <property type="match status" value="1"/>
</dbReference>